<dbReference type="InterPro" id="IPR002931">
    <property type="entry name" value="Transglutaminase-like"/>
</dbReference>
<evidence type="ECO:0000259" key="1">
    <source>
        <dbReference type="PROSITE" id="PS51186"/>
    </source>
</evidence>
<dbReference type="InterPro" id="IPR038765">
    <property type="entry name" value="Papain-like_cys_pep_sf"/>
</dbReference>
<dbReference type="SUPFAM" id="SSF54001">
    <property type="entry name" value="Cysteine proteinases"/>
    <property type="match status" value="1"/>
</dbReference>
<organism evidence="2 3">
    <name type="scientific">Phenylobacterium koreense</name>
    <dbReference type="NCBI Taxonomy" id="266125"/>
    <lineage>
        <taxon>Bacteria</taxon>
        <taxon>Pseudomonadati</taxon>
        <taxon>Pseudomonadota</taxon>
        <taxon>Alphaproteobacteria</taxon>
        <taxon>Caulobacterales</taxon>
        <taxon>Caulobacteraceae</taxon>
        <taxon>Phenylobacterium</taxon>
    </lineage>
</organism>
<sequence>MDVIQGLLIHGGALEHYGLPPGEFDRETLSVSARLGEILGADERPLDEARRPEARLLGTCRDYALLLCSAMRAHGVAARVRCGFATYLGGAPWEDHWICEVQDGHRWRRIDAQLDTVMRQALGVDFDPADLPDEVFLTADEAWRRCRTNDLTPTDLGHGEARGLWFAHVDLMRDRLAVRDRLTSPWDGWRQVAEAPREPNAGSLALADRLTADQDVLAPSTPWWERSRTDDLVIRNYRLGDAPHMAQLYFDSVRAIGPRGYSPEQVAAWAPEPADPVRFHARAADGRTTLIAENAHGEVIAYGDLEADGHIDHLYCRPDAAGTGVASRIVEELTTCARTAGYPRLYVEASELARPLFEHKGFRVTERREFRLGETPMHNYAMERALP</sequence>
<accession>A0ABV2EKW5</accession>
<dbReference type="Pfam" id="PF01841">
    <property type="entry name" value="Transglut_core"/>
    <property type="match status" value="1"/>
</dbReference>
<protein>
    <submittedName>
        <fullName evidence="2">GNAT superfamily N-acetyltransferase</fullName>
    </submittedName>
</protein>
<dbReference type="Gene3D" id="3.10.620.30">
    <property type="match status" value="1"/>
</dbReference>
<gene>
    <name evidence="2" type="ORF">ABID41_002826</name>
</gene>
<dbReference type="InterPro" id="IPR000182">
    <property type="entry name" value="GNAT_dom"/>
</dbReference>
<dbReference type="InterPro" id="IPR016181">
    <property type="entry name" value="Acyl_CoA_acyltransferase"/>
</dbReference>
<evidence type="ECO:0000313" key="3">
    <source>
        <dbReference type="Proteomes" id="UP001549110"/>
    </source>
</evidence>
<dbReference type="SUPFAM" id="SSF55729">
    <property type="entry name" value="Acyl-CoA N-acyltransferases (Nat)"/>
    <property type="match status" value="1"/>
</dbReference>
<dbReference type="Pfam" id="PF13673">
    <property type="entry name" value="Acetyltransf_10"/>
    <property type="match status" value="1"/>
</dbReference>
<dbReference type="PROSITE" id="PS51186">
    <property type="entry name" value="GNAT"/>
    <property type="match status" value="1"/>
</dbReference>
<name>A0ABV2EKW5_9CAUL</name>
<proteinExistence type="predicted"/>
<dbReference type="CDD" id="cd04301">
    <property type="entry name" value="NAT_SF"/>
    <property type="match status" value="1"/>
</dbReference>
<dbReference type="EMBL" id="JBEPLU010000002">
    <property type="protein sequence ID" value="MET3527708.1"/>
    <property type="molecule type" value="Genomic_DNA"/>
</dbReference>
<dbReference type="InterPro" id="IPR052564">
    <property type="entry name" value="N-acetyltrans/Recomb-assoc"/>
</dbReference>
<dbReference type="PANTHER" id="PTHR43451:SF1">
    <property type="entry name" value="ACETYLTRANSFERASE"/>
    <property type="match status" value="1"/>
</dbReference>
<keyword evidence="3" id="KW-1185">Reference proteome</keyword>
<evidence type="ECO:0000313" key="2">
    <source>
        <dbReference type="EMBL" id="MET3527708.1"/>
    </source>
</evidence>
<reference evidence="2 3" key="1">
    <citation type="submission" date="2024-06" db="EMBL/GenBank/DDBJ databases">
        <title>Genomic Encyclopedia of Type Strains, Phase IV (KMG-IV): sequencing the most valuable type-strain genomes for metagenomic binning, comparative biology and taxonomic classification.</title>
        <authorList>
            <person name="Goeker M."/>
        </authorList>
    </citation>
    <scope>NUCLEOTIDE SEQUENCE [LARGE SCALE GENOMIC DNA]</scope>
    <source>
        <strain evidence="2 3">DSM 17809</strain>
    </source>
</reference>
<dbReference type="Gene3D" id="3.40.630.30">
    <property type="match status" value="1"/>
</dbReference>
<dbReference type="PANTHER" id="PTHR43451">
    <property type="entry name" value="ACETYLTRANSFERASE (GNAT) FAMILY PROTEIN"/>
    <property type="match status" value="1"/>
</dbReference>
<dbReference type="Proteomes" id="UP001549110">
    <property type="component" value="Unassembled WGS sequence"/>
</dbReference>
<feature type="domain" description="N-acetyltransferase" evidence="1">
    <location>
        <begin position="232"/>
        <end position="387"/>
    </location>
</feature>
<comment type="caution">
    <text evidence="2">The sequence shown here is derived from an EMBL/GenBank/DDBJ whole genome shotgun (WGS) entry which is preliminary data.</text>
</comment>